<organism evidence="3 4">
    <name type="scientific">Eimeria necatrix</name>
    <dbReference type="NCBI Taxonomy" id="51315"/>
    <lineage>
        <taxon>Eukaryota</taxon>
        <taxon>Sar</taxon>
        <taxon>Alveolata</taxon>
        <taxon>Apicomplexa</taxon>
        <taxon>Conoidasida</taxon>
        <taxon>Coccidia</taxon>
        <taxon>Eucoccidiorida</taxon>
        <taxon>Eimeriorina</taxon>
        <taxon>Eimeriidae</taxon>
        <taxon>Eimeria</taxon>
    </lineage>
</organism>
<feature type="compositionally biased region" description="Basic and acidic residues" evidence="1">
    <location>
        <begin position="87"/>
        <end position="97"/>
    </location>
</feature>
<dbReference type="VEuPathDB" id="ToxoDB:ENH_00081990"/>
<dbReference type="RefSeq" id="XP_013438446.1">
    <property type="nucleotide sequence ID" value="XM_013582992.1"/>
</dbReference>
<sequence>MGRNTAAGKATEGQARTEGGAESEISCIITSSCDGGSNSNESSNSVSDGRRTRGAKGIQDAASGCNDTTTVVAGNSRSSKLRGNRTSFKDLPHDSKESSASSKENSISSAPSGNWNRNSSDRNRSTGDSNSISSKNKVQLLRPVALATPRISLSLLHSTSLPKASSYSPPQVPLSVQGADEQKSGSLAQPAETVGNSLPPAFSHLSLGRQAPTPLLKPLNKPSGPSVEDRVFLDTTAAPGVVSLQPVEPARECVPLSSSSNTLNVPGERDDRKVAEAVAAGGLPLSMASVAMQQKRPVSDASLICTDISVLQKAEKERRRVAEKQQLRQWFNMPLTEVSPQMQRELKALQLWAHANSKTFSGRNREPVVPMVKQKGNSSGFPIHAAYMGVARVVGGGLRGVGGGLESQAAGTANKGPRGRGGASSVLQEMLRDPNVAKWTRKKCREIRQNNANRITKVVPRRNKRLKK</sequence>
<evidence type="ECO:0000256" key="1">
    <source>
        <dbReference type="SAM" id="MobiDB-lite"/>
    </source>
</evidence>
<feature type="compositionally biased region" description="Polar residues" evidence="1">
    <location>
        <begin position="65"/>
        <end position="78"/>
    </location>
</feature>
<dbReference type="AlphaFoldDB" id="U6N5I2"/>
<proteinExistence type="predicted"/>
<feature type="compositionally biased region" description="Low complexity" evidence="1">
    <location>
        <begin position="98"/>
        <end position="118"/>
    </location>
</feature>
<evidence type="ECO:0000259" key="2">
    <source>
        <dbReference type="Pfam" id="PF08698"/>
    </source>
</evidence>
<reference evidence="3" key="2">
    <citation type="submission" date="2013-10" db="EMBL/GenBank/DDBJ databases">
        <authorList>
            <person name="Aslett M."/>
        </authorList>
    </citation>
    <scope>NUCLEOTIDE SEQUENCE [LARGE SCALE GENOMIC DNA]</scope>
    <source>
        <strain evidence="3">Houghton</strain>
    </source>
</reference>
<dbReference type="Proteomes" id="UP000030754">
    <property type="component" value="Unassembled WGS sequence"/>
</dbReference>
<feature type="domain" description="Fcf2 pre-rRNA processing C-terminal" evidence="2">
    <location>
        <begin position="323"/>
        <end position="442"/>
    </location>
</feature>
<name>U6N5I2_9EIME</name>
<feature type="region of interest" description="Disordered" evidence="1">
    <location>
        <begin position="1"/>
        <end position="136"/>
    </location>
</feature>
<keyword evidence="4" id="KW-1185">Reference proteome</keyword>
<evidence type="ECO:0000313" key="3">
    <source>
        <dbReference type="EMBL" id="CDJ69980.1"/>
    </source>
</evidence>
<dbReference type="EMBL" id="HG725847">
    <property type="protein sequence ID" value="CDJ69980.1"/>
    <property type="molecule type" value="Genomic_DNA"/>
</dbReference>
<dbReference type="InterPro" id="IPR014810">
    <property type="entry name" value="Fcf2_C"/>
</dbReference>
<protein>
    <recommendedName>
        <fullName evidence="2">Fcf2 pre-rRNA processing C-terminal domain-containing protein</fullName>
    </recommendedName>
</protein>
<feature type="compositionally biased region" description="Low complexity" evidence="1">
    <location>
        <begin position="22"/>
        <end position="47"/>
    </location>
</feature>
<reference evidence="3" key="1">
    <citation type="submission" date="2013-10" db="EMBL/GenBank/DDBJ databases">
        <title>Genomic analysis of the causative agents of coccidiosis in chickens.</title>
        <authorList>
            <person name="Reid A.J."/>
            <person name="Blake D."/>
            <person name="Billington K."/>
            <person name="Browne H."/>
            <person name="Dunn M."/>
            <person name="Hung S."/>
            <person name="Kawahara F."/>
            <person name="Miranda-Saavedra D."/>
            <person name="Mourier T."/>
            <person name="Nagra H."/>
            <person name="Otto T.D."/>
            <person name="Rawlings N."/>
            <person name="Sanchez A."/>
            <person name="Sanders M."/>
            <person name="Subramaniam C."/>
            <person name="Tay Y."/>
            <person name="Dear P."/>
            <person name="Doerig C."/>
            <person name="Gruber A."/>
            <person name="Parkinson J."/>
            <person name="Shirley M."/>
            <person name="Wan K.L."/>
            <person name="Berriman M."/>
            <person name="Tomley F."/>
            <person name="Pain A."/>
        </authorList>
    </citation>
    <scope>NUCLEOTIDE SEQUENCE [LARGE SCALE GENOMIC DNA]</scope>
    <source>
        <strain evidence="3">Houghton</strain>
    </source>
</reference>
<feature type="region of interest" description="Disordered" evidence="1">
    <location>
        <begin position="161"/>
        <end position="227"/>
    </location>
</feature>
<dbReference type="GeneID" id="25478328"/>
<accession>U6N5I2</accession>
<gene>
    <name evidence="3" type="ORF">ENH_00081990</name>
</gene>
<dbReference type="OrthoDB" id="427886at2759"/>
<evidence type="ECO:0000313" key="4">
    <source>
        <dbReference type="Proteomes" id="UP000030754"/>
    </source>
</evidence>
<dbReference type="Pfam" id="PF08698">
    <property type="entry name" value="Fcf2"/>
    <property type="match status" value="1"/>
</dbReference>